<proteinExistence type="predicted"/>
<reference evidence="6" key="1">
    <citation type="submission" date="2022-11" db="EMBL/GenBank/DDBJ databases">
        <title>Nonomuraea corallina sp. nov., a new species of the genus Nonomuraea isolated from sea side sediment in Thai sea.</title>
        <authorList>
            <person name="Ngamcharungchit C."/>
            <person name="Matsumoto A."/>
            <person name="Suriyachadkun C."/>
            <person name="Panbangred W."/>
            <person name="Inahashi Y."/>
            <person name="Intra B."/>
        </authorList>
    </citation>
    <scope>NUCLEOTIDE SEQUENCE</scope>
    <source>
        <strain evidence="6">MCN248</strain>
    </source>
</reference>
<evidence type="ECO:0000256" key="2">
    <source>
        <dbReference type="ARBA" id="ARBA00023125"/>
    </source>
</evidence>
<dbReference type="EMBL" id="JAPNNL010000002">
    <property type="protein sequence ID" value="MDA0631988.1"/>
    <property type="molecule type" value="Genomic_DNA"/>
</dbReference>
<dbReference type="InterPro" id="IPR001647">
    <property type="entry name" value="HTH_TetR"/>
</dbReference>
<dbReference type="InterPro" id="IPR036271">
    <property type="entry name" value="Tet_transcr_reg_TetR-rel_C_sf"/>
</dbReference>
<sequence length="236" mass="25991">MENVWMRPDQPARGPRPAFSRAQLTEAALRVADAEGLDAISMRRLATEIGSGTMSLYRYVTGKDEVIDLMVDAVAMDFLPPDVPSGDWRADLRALAVQSRRTMHRHPWMARVTATRQSAGPNGVRALDRSLAMVDGLGLSVDAMLAVVGSVIAYVNGYVAAELGEREARRRTGLDVQQWMARQAPYIETLVKTGEYPLFARVVTESGRELMDPDERFGYGLDRLLDGIAASLPVSR</sequence>
<organism evidence="6 7">
    <name type="scientific">Nonomuraea corallina</name>
    <dbReference type="NCBI Taxonomy" id="2989783"/>
    <lineage>
        <taxon>Bacteria</taxon>
        <taxon>Bacillati</taxon>
        <taxon>Actinomycetota</taxon>
        <taxon>Actinomycetes</taxon>
        <taxon>Streptosporangiales</taxon>
        <taxon>Streptosporangiaceae</taxon>
        <taxon>Nonomuraea</taxon>
    </lineage>
</organism>
<dbReference type="PROSITE" id="PS50977">
    <property type="entry name" value="HTH_TETR_2"/>
    <property type="match status" value="1"/>
</dbReference>
<dbReference type="InterPro" id="IPR004111">
    <property type="entry name" value="Repressor_TetR_C"/>
</dbReference>
<keyword evidence="1" id="KW-0805">Transcription regulation</keyword>
<keyword evidence="2 4" id="KW-0238">DNA-binding</keyword>
<protein>
    <submittedName>
        <fullName evidence="6">TetR/AcrR family transcriptional regulator</fullName>
    </submittedName>
</protein>
<evidence type="ECO:0000259" key="5">
    <source>
        <dbReference type="PROSITE" id="PS50977"/>
    </source>
</evidence>
<dbReference type="PANTHER" id="PTHR30055:SF151">
    <property type="entry name" value="TRANSCRIPTIONAL REGULATORY PROTEIN"/>
    <property type="match status" value="1"/>
</dbReference>
<dbReference type="SUPFAM" id="SSF46689">
    <property type="entry name" value="Homeodomain-like"/>
    <property type="match status" value="1"/>
</dbReference>
<dbReference type="InterPro" id="IPR009057">
    <property type="entry name" value="Homeodomain-like_sf"/>
</dbReference>
<dbReference type="RefSeq" id="WP_270152756.1">
    <property type="nucleotide sequence ID" value="NZ_JAPNNL010000002.1"/>
</dbReference>
<dbReference type="InterPro" id="IPR050109">
    <property type="entry name" value="HTH-type_TetR-like_transc_reg"/>
</dbReference>
<evidence type="ECO:0000256" key="3">
    <source>
        <dbReference type="ARBA" id="ARBA00023163"/>
    </source>
</evidence>
<dbReference type="SUPFAM" id="SSF48498">
    <property type="entry name" value="Tetracyclin repressor-like, C-terminal domain"/>
    <property type="match status" value="1"/>
</dbReference>
<dbReference type="Gene3D" id="1.10.357.10">
    <property type="entry name" value="Tetracycline Repressor, domain 2"/>
    <property type="match status" value="1"/>
</dbReference>
<feature type="DNA-binding region" description="H-T-H motif" evidence="4">
    <location>
        <begin position="41"/>
        <end position="60"/>
    </location>
</feature>
<comment type="caution">
    <text evidence="6">The sequence shown here is derived from an EMBL/GenBank/DDBJ whole genome shotgun (WGS) entry which is preliminary data.</text>
</comment>
<evidence type="ECO:0000256" key="4">
    <source>
        <dbReference type="PROSITE-ProRule" id="PRU00335"/>
    </source>
</evidence>
<keyword evidence="3" id="KW-0804">Transcription</keyword>
<evidence type="ECO:0000313" key="6">
    <source>
        <dbReference type="EMBL" id="MDA0631988.1"/>
    </source>
</evidence>
<dbReference type="Pfam" id="PF00440">
    <property type="entry name" value="TetR_N"/>
    <property type="match status" value="1"/>
</dbReference>
<dbReference type="Proteomes" id="UP001144036">
    <property type="component" value="Unassembled WGS sequence"/>
</dbReference>
<dbReference type="Gene3D" id="1.10.10.60">
    <property type="entry name" value="Homeodomain-like"/>
    <property type="match status" value="1"/>
</dbReference>
<dbReference type="Pfam" id="PF02909">
    <property type="entry name" value="TetR_C_1"/>
    <property type="match status" value="1"/>
</dbReference>
<evidence type="ECO:0000256" key="1">
    <source>
        <dbReference type="ARBA" id="ARBA00023015"/>
    </source>
</evidence>
<keyword evidence="7" id="KW-1185">Reference proteome</keyword>
<name>A0ABT4S453_9ACTN</name>
<accession>A0ABT4S453</accession>
<gene>
    <name evidence="6" type="ORF">OUY22_01050</name>
</gene>
<evidence type="ECO:0000313" key="7">
    <source>
        <dbReference type="Proteomes" id="UP001144036"/>
    </source>
</evidence>
<dbReference type="PANTHER" id="PTHR30055">
    <property type="entry name" value="HTH-TYPE TRANSCRIPTIONAL REGULATOR RUTR"/>
    <property type="match status" value="1"/>
</dbReference>
<feature type="domain" description="HTH tetR-type" evidence="5">
    <location>
        <begin position="18"/>
        <end position="78"/>
    </location>
</feature>